<dbReference type="InterPro" id="IPR050095">
    <property type="entry name" value="ECF_ABC_transporter_ATP-bd"/>
</dbReference>
<evidence type="ECO:0000259" key="5">
    <source>
        <dbReference type="PROSITE" id="PS50893"/>
    </source>
</evidence>
<comment type="similarity">
    <text evidence="1">Belongs to the ABC transporter superfamily.</text>
</comment>
<gene>
    <name evidence="6" type="ORF">IDM49_06555</name>
</gene>
<accession>A0A7H2BB87</accession>
<dbReference type="KEGG" id="rter:IDM49_06555"/>
<sequence>MKFFLRGASDSPVSGSFVKDAGVSLRAVNLSYPTPDGQVDILRDVTVDFFARSTAILGLNGSGKSSLLKLVNGINTVRSGSVQVGGLEVQEHTARVRSHVGLLFSNPLTQLIMPTAVEDVELSLQRTGLSRERRRATALELLSTRGVGHRAEHSIYDLSGGEQQLVALTSVLAVEPEILLLDEPTTLLDLRNKLRLYALLETLPQQLIISTHDLDLAARCERAVVIHNGRVYAEGASRSVIAQYENWCAREFPTQSPLASDQGVA</sequence>
<dbReference type="EMBL" id="CP061539">
    <property type="protein sequence ID" value="QNV36933.1"/>
    <property type="molecule type" value="Genomic_DNA"/>
</dbReference>
<dbReference type="PANTHER" id="PTHR43553:SF24">
    <property type="entry name" value="ENERGY-COUPLING FACTOR TRANSPORTER ATP-BINDING PROTEIN ECFA1"/>
    <property type="match status" value="1"/>
</dbReference>
<feature type="domain" description="ABC transporter" evidence="5">
    <location>
        <begin position="25"/>
        <end position="253"/>
    </location>
</feature>
<dbReference type="PROSITE" id="PS50893">
    <property type="entry name" value="ABC_TRANSPORTER_2"/>
    <property type="match status" value="1"/>
</dbReference>
<proteinExistence type="inferred from homology"/>
<evidence type="ECO:0000256" key="2">
    <source>
        <dbReference type="ARBA" id="ARBA00022448"/>
    </source>
</evidence>
<reference evidence="6 7" key="1">
    <citation type="submission" date="2020-09" db="EMBL/GenBank/DDBJ databases">
        <title>Investigation of environmental microbes.</title>
        <authorList>
            <person name="Ou Y."/>
            <person name="Kang Q."/>
        </authorList>
    </citation>
    <scope>NUCLEOTIDE SEQUENCE [LARGE SCALE GENOMIC DNA]</scope>
    <source>
        <strain evidence="6 7">KJZ-14</strain>
    </source>
</reference>
<dbReference type="GO" id="GO:0016887">
    <property type="term" value="F:ATP hydrolysis activity"/>
    <property type="evidence" value="ECO:0007669"/>
    <property type="project" value="InterPro"/>
</dbReference>
<keyword evidence="2" id="KW-0813">Transport</keyword>
<dbReference type="Proteomes" id="UP000516404">
    <property type="component" value="Chromosome"/>
</dbReference>
<evidence type="ECO:0000256" key="4">
    <source>
        <dbReference type="ARBA" id="ARBA00022840"/>
    </source>
</evidence>
<dbReference type="GO" id="GO:0005524">
    <property type="term" value="F:ATP binding"/>
    <property type="evidence" value="ECO:0007669"/>
    <property type="project" value="UniProtKB-KW"/>
</dbReference>
<evidence type="ECO:0000313" key="7">
    <source>
        <dbReference type="Proteomes" id="UP000516404"/>
    </source>
</evidence>
<dbReference type="AlphaFoldDB" id="A0A7H2BB87"/>
<keyword evidence="3" id="KW-0547">Nucleotide-binding</keyword>
<dbReference type="SUPFAM" id="SSF52540">
    <property type="entry name" value="P-loop containing nucleoside triphosphate hydrolases"/>
    <property type="match status" value="1"/>
</dbReference>
<dbReference type="InterPro" id="IPR003439">
    <property type="entry name" value="ABC_transporter-like_ATP-bd"/>
</dbReference>
<dbReference type="InterPro" id="IPR003593">
    <property type="entry name" value="AAA+_ATPase"/>
</dbReference>
<dbReference type="GO" id="GO:0043190">
    <property type="term" value="C:ATP-binding cassette (ABC) transporter complex"/>
    <property type="evidence" value="ECO:0007669"/>
    <property type="project" value="TreeGrafter"/>
</dbReference>
<dbReference type="PANTHER" id="PTHR43553">
    <property type="entry name" value="HEAVY METAL TRANSPORTER"/>
    <property type="match status" value="1"/>
</dbReference>
<name>A0A7H2BB87_9MICC</name>
<dbReference type="CDD" id="cd03225">
    <property type="entry name" value="ABC_cobalt_CbiO_domain1"/>
    <property type="match status" value="1"/>
</dbReference>
<evidence type="ECO:0000256" key="1">
    <source>
        <dbReference type="ARBA" id="ARBA00005417"/>
    </source>
</evidence>
<keyword evidence="7" id="KW-1185">Reference proteome</keyword>
<dbReference type="GO" id="GO:0042626">
    <property type="term" value="F:ATPase-coupled transmembrane transporter activity"/>
    <property type="evidence" value="ECO:0007669"/>
    <property type="project" value="TreeGrafter"/>
</dbReference>
<evidence type="ECO:0000313" key="6">
    <source>
        <dbReference type="EMBL" id="QNV36933.1"/>
    </source>
</evidence>
<keyword evidence="4 6" id="KW-0067">ATP-binding</keyword>
<organism evidence="6 7">
    <name type="scientific">Rothia terrae</name>
    <dbReference type="NCBI Taxonomy" id="396015"/>
    <lineage>
        <taxon>Bacteria</taxon>
        <taxon>Bacillati</taxon>
        <taxon>Actinomycetota</taxon>
        <taxon>Actinomycetes</taxon>
        <taxon>Micrococcales</taxon>
        <taxon>Micrococcaceae</taxon>
        <taxon>Rothia</taxon>
    </lineage>
</organism>
<dbReference type="InterPro" id="IPR015856">
    <property type="entry name" value="ABC_transpr_CbiO/EcfA_su"/>
</dbReference>
<dbReference type="SMART" id="SM00382">
    <property type="entry name" value="AAA"/>
    <property type="match status" value="1"/>
</dbReference>
<dbReference type="Gene3D" id="3.40.50.300">
    <property type="entry name" value="P-loop containing nucleotide triphosphate hydrolases"/>
    <property type="match status" value="1"/>
</dbReference>
<protein>
    <submittedName>
        <fullName evidence="6">ABC transporter ATP-binding protein</fullName>
    </submittedName>
</protein>
<dbReference type="Pfam" id="PF00005">
    <property type="entry name" value="ABC_tran"/>
    <property type="match status" value="1"/>
</dbReference>
<evidence type="ECO:0000256" key="3">
    <source>
        <dbReference type="ARBA" id="ARBA00022741"/>
    </source>
</evidence>
<dbReference type="InterPro" id="IPR027417">
    <property type="entry name" value="P-loop_NTPase"/>
</dbReference>